<proteinExistence type="predicted"/>
<evidence type="ECO:0000313" key="3">
    <source>
        <dbReference type="Proteomes" id="UP000198518"/>
    </source>
</evidence>
<evidence type="ECO:0000256" key="1">
    <source>
        <dbReference type="SAM" id="Phobius"/>
    </source>
</evidence>
<gene>
    <name evidence="2" type="ORF">SAMN04487945_0713</name>
</gene>
<keyword evidence="1" id="KW-1133">Transmembrane helix</keyword>
<dbReference type="AlphaFoldDB" id="A0A1I0NB73"/>
<organism evidence="2 3">
    <name type="scientific">Halobacterium jilantaiense</name>
    <dbReference type="NCBI Taxonomy" id="355548"/>
    <lineage>
        <taxon>Archaea</taxon>
        <taxon>Methanobacteriati</taxon>
        <taxon>Methanobacteriota</taxon>
        <taxon>Stenosarchaea group</taxon>
        <taxon>Halobacteria</taxon>
        <taxon>Halobacteriales</taxon>
        <taxon>Halobacteriaceae</taxon>
        <taxon>Halobacterium</taxon>
    </lineage>
</organism>
<dbReference type="STRING" id="355548.SAMN04487945_0713"/>
<dbReference type="EMBL" id="FOJA01000001">
    <property type="protein sequence ID" value="SEV98052.1"/>
    <property type="molecule type" value="Genomic_DNA"/>
</dbReference>
<sequence>MGLLDDYAEMVALELKFSLLTLPTIIAFSFGMFIGGKHLGVEAGVVIGLVLAAGTLYGILKVFF</sequence>
<reference evidence="2 3" key="1">
    <citation type="submission" date="2016-10" db="EMBL/GenBank/DDBJ databases">
        <authorList>
            <person name="de Groot N.N."/>
        </authorList>
    </citation>
    <scope>NUCLEOTIDE SEQUENCE [LARGE SCALE GENOMIC DNA]</scope>
    <source>
        <strain evidence="2 3">CGMCC 1.5337</strain>
    </source>
</reference>
<feature type="transmembrane region" description="Helical" evidence="1">
    <location>
        <begin position="15"/>
        <end position="34"/>
    </location>
</feature>
<name>A0A1I0NB73_9EURY</name>
<accession>A0A1I0NB73</accession>
<evidence type="ECO:0000313" key="2">
    <source>
        <dbReference type="EMBL" id="SEV98052.1"/>
    </source>
</evidence>
<protein>
    <submittedName>
        <fullName evidence="2">Uncharacterized protein</fullName>
    </submittedName>
</protein>
<dbReference type="Proteomes" id="UP000198518">
    <property type="component" value="Unassembled WGS sequence"/>
</dbReference>
<keyword evidence="1" id="KW-0812">Transmembrane</keyword>
<feature type="transmembrane region" description="Helical" evidence="1">
    <location>
        <begin position="41"/>
        <end position="60"/>
    </location>
</feature>
<dbReference type="RefSeq" id="WP_089668016.1">
    <property type="nucleotide sequence ID" value="NZ_FOJA01000001.1"/>
</dbReference>
<keyword evidence="3" id="KW-1185">Reference proteome</keyword>
<keyword evidence="1" id="KW-0472">Membrane</keyword>